<organism evidence="1 2">
    <name type="scientific">Decorospora gaudefroyi</name>
    <dbReference type="NCBI Taxonomy" id="184978"/>
    <lineage>
        <taxon>Eukaryota</taxon>
        <taxon>Fungi</taxon>
        <taxon>Dikarya</taxon>
        <taxon>Ascomycota</taxon>
        <taxon>Pezizomycotina</taxon>
        <taxon>Dothideomycetes</taxon>
        <taxon>Pleosporomycetidae</taxon>
        <taxon>Pleosporales</taxon>
        <taxon>Pleosporineae</taxon>
        <taxon>Pleosporaceae</taxon>
        <taxon>Decorospora</taxon>
    </lineage>
</organism>
<reference evidence="1" key="1">
    <citation type="submission" date="2020-01" db="EMBL/GenBank/DDBJ databases">
        <authorList>
            <consortium name="DOE Joint Genome Institute"/>
            <person name="Haridas S."/>
            <person name="Albert R."/>
            <person name="Binder M."/>
            <person name="Bloem J."/>
            <person name="Labutti K."/>
            <person name="Salamov A."/>
            <person name="Andreopoulos B."/>
            <person name="Baker S.E."/>
            <person name="Barry K."/>
            <person name="Bills G."/>
            <person name="Bluhm B.H."/>
            <person name="Cannon C."/>
            <person name="Castanera R."/>
            <person name="Culley D.E."/>
            <person name="Daum C."/>
            <person name="Ezra D."/>
            <person name="Gonzalez J.B."/>
            <person name="Henrissat B."/>
            <person name="Kuo A."/>
            <person name="Liang C."/>
            <person name="Lipzen A."/>
            <person name="Lutzoni F."/>
            <person name="Magnuson J."/>
            <person name="Mondo S."/>
            <person name="Nolan M."/>
            <person name="Ohm R."/>
            <person name="Pangilinan J."/>
            <person name="Park H.-J."/>
            <person name="Ramirez L."/>
            <person name="Alfaro M."/>
            <person name="Sun H."/>
            <person name="Tritt A."/>
            <person name="Yoshinaga Y."/>
            <person name="Zwiers L.-H."/>
            <person name="Turgeon B.G."/>
            <person name="Goodwin S.B."/>
            <person name="Spatafora J.W."/>
            <person name="Crous P.W."/>
            <person name="Grigoriev I.V."/>
        </authorList>
    </citation>
    <scope>NUCLEOTIDE SEQUENCE</scope>
    <source>
        <strain evidence="1">P77</strain>
    </source>
</reference>
<evidence type="ECO:0000313" key="1">
    <source>
        <dbReference type="EMBL" id="KAF1839211.1"/>
    </source>
</evidence>
<accession>A0A6A5KV50</accession>
<name>A0A6A5KV50_9PLEO</name>
<gene>
    <name evidence="1" type="ORF">BDW02DRAFT_231244</name>
</gene>
<evidence type="ECO:0000313" key="2">
    <source>
        <dbReference type="Proteomes" id="UP000800040"/>
    </source>
</evidence>
<dbReference type="AlphaFoldDB" id="A0A6A5KV50"/>
<proteinExistence type="predicted"/>
<sequence>MPRGRAGGLGLSRVVRKLREGFGVPARESENLEARALVLLLGRLLLGVVDVGVSTMRAPGILCSTVGVGVSGVDGSALVPFGAGLAALGVGVLLSTNLIDDSVETVGRGMSSPVVAAILSCVDSGTAPWVTQGRTVN</sequence>
<keyword evidence="2" id="KW-1185">Reference proteome</keyword>
<dbReference type="Proteomes" id="UP000800040">
    <property type="component" value="Unassembled WGS sequence"/>
</dbReference>
<dbReference type="EMBL" id="ML975246">
    <property type="protein sequence ID" value="KAF1839211.1"/>
    <property type="molecule type" value="Genomic_DNA"/>
</dbReference>
<protein>
    <submittedName>
        <fullName evidence="1">Uncharacterized protein</fullName>
    </submittedName>
</protein>